<reference evidence="1 2" key="1">
    <citation type="submission" date="2018-06" db="EMBL/GenBank/DDBJ databases">
        <title>Complete Genome Sequence of Desulfobacter hydrogenophilus (DSM3380).</title>
        <authorList>
            <person name="Marietou A."/>
            <person name="Schreiber L."/>
            <person name="Marshall I."/>
            <person name="Jorgensen B."/>
        </authorList>
    </citation>
    <scope>NUCLEOTIDE SEQUENCE [LARGE SCALE GENOMIC DNA]</scope>
    <source>
        <strain evidence="1 2">DSM 3380</strain>
    </source>
</reference>
<dbReference type="Proteomes" id="UP000248798">
    <property type="component" value="Unassembled WGS sequence"/>
</dbReference>
<dbReference type="EMBL" id="QLNI01000032">
    <property type="protein sequence ID" value="RAM01095.1"/>
    <property type="molecule type" value="Genomic_DNA"/>
</dbReference>
<protein>
    <submittedName>
        <fullName evidence="1">Uncharacterized protein</fullName>
    </submittedName>
</protein>
<proteinExistence type="predicted"/>
<sequence>MNRVISIPPFQFRSPNGRVDQSRFPDNRPIICWRILIFKFPLLYQRIELELIFFSILPKKKRLVNQESI</sequence>
<accession>A0A328FDF9</accession>
<evidence type="ECO:0000313" key="2">
    <source>
        <dbReference type="Proteomes" id="UP000248798"/>
    </source>
</evidence>
<dbReference type="AlphaFoldDB" id="A0A328FDF9"/>
<comment type="caution">
    <text evidence="1">The sequence shown here is derived from an EMBL/GenBank/DDBJ whole genome shotgun (WGS) entry which is preliminary data.</text>
</comment>
<gene>
    <name evidence="1" type="ORF">DO021_15520</name>
</gene>
<name>A0A328FDF9_9BACT</name>
<organism evidence="1 2">
    <name type="scientific">Desulfobacter hydrogenophilus</name>
    <dbReference type="NCBI Taxonomy" id="2291"/>
    <lineage>
        <taxon>Bacteria</taxon>
        <taxon>Pseudomonadati</taxon>
        <taxon>Thermodesulfobacteriota</taxon>
        <taxon>Desulfobacteria</taxon>
        <taxon>Desulfobacterales</taxon>
        <taxon>Desulfobacteraceae</taxon>
        <taxon>Desulfobacter</taxon>
    </lineage>
</organism>
<evidence type="ECO:0000313" key="1">
    <source>
        <dbReference type="EMBL" id="RAM01095.1"/>
    </source>
</evidence>